<evidence type="ECO:0000256" key="1">
    <source>
        <dbReference type="SAM" id="MobiDB-lite"/>
    </source>
</evidence>
<dbReference type="InterPro" id="IPR013381">
    <property type="entry name" value="CRISPR-assoc_prot_Cse1"/>
</dbReference>
<sequence>MSDFNLIDEPWIPCIDLNGRGDEYGIRDTLLKAHKLREICDDSPLVTVAIHRLLLAILYRAFMGPNDMAGWKQLFNVRSFQGNNEIDNYLTKWKNRFFLFDDQYPFMQVAGLDLNEYQPNGKLKKDKTDGLMVLVREAPDKRGRILFDHRVGTERPEYESKQIARMILSAQSYSGTGVASSGRITQNGNDRVINPTQRRTAPCVKGLVLWLQGENLFQTLLLNLIPRNYVANDKPSWEDGSIIEVAIRSWKKPRSFAGTAQRFAPLSRFIRIIDRKQMFFTNGLKTIPDSDDPMKAYSRPDDKSEYEVLKLREDRAAWRDAYALFSLGSSVRKPPEALNHLARLDSQVSHPKANIVGIATDKNKIFLWRHERMPVPAEILINVNLIERLGGLISEAEAVGSELSWGLHWDAKKKKTIRKEPIGRIQMIADLMLDPLLEFRGNGAVRTAEGRSPSDAHNASCRSLSENLDPRPAY</sequence>
<dbReference type="AlphaFoldDB" id="A0A9D5JWH7"/>
<feature type="region of interest" description="Disordered" evidence="1">
    <location>
        <begin position="447"/>
        <end position="474"/>
    </location>
</feature>
<evidence type="ECO:0000313" key="3">
    <source>
        <dbReference type="Proteomes" id="UP000649604"/>
    </source>
</evidence>
<comment type="caution">
    <text evidence="2">The sequence shown here is derived from an EMBL/GenBank/DDBJ whole genome shotgun (WGS) entry which is preliminary data.</text>
</comment>
<evidence type="ECO:0000313" key="2">
    <source>
        <dbReference type="EMBL" id="MBD3325001.1"/>
    </source>
</evidence>
<feature type="non-terminal residue" evidence="2">
    <location>
        <position position="474"/>
    </location>
</feature>
<dbReference type="NCBIfam" id="TIGR02547">
    <property type="entry name" value="casA_cse1"/>
    <property type="match status" value="1"/>
</dbReference>
<organism evidence="2 3">
    <name type="scientific">candidate division KSB3 bacterium</name>
    <dbReference type="NCBI Taxonomy" id="2044937"/>
    <lineage>
        <taxon>Bacteria</taxon>
        <taxon>candidate division KSB3</taxon>
    </lineage>
</organism>
<feature type="compositionally biased region" description="Polar residues" evidence="1">
    <location>
        <begin position="455"/>
        <end position="466"/>
    </location>
</feature>
<name>A0A9D5JWH7_9BACT</name>
<dbReference type="EMBL" id="WJJP01000334">
    <property type="protein sequence ID" value="MBD3325001.1"/>
    <property type="molecule type" value="Genomic_DNA"/>
</dbReference>
<proteinExistence type="predicted"/>
<dbReference type="Proteomes" id="UP000649604">
    <property type="component" value="Unassembled WGS sequence"/>
</dbReference>
<gene>
    <name evidence="2" type="primary">casA</name>
    <name evidence="2" type="ORF">GF339_10480</name>
</gene>
<dbReference type="Pfam" id="PF09481">
    <property type="entry name" value="CRISPR_Cse1"/>
    <property type="match status" value="1"/>
</dbReference>
<protein>
    <submittedName>
        <fullName evidence="2">Type I-E CRISPR-associated protein Cse1/CasA</fullName>
    </submittedName>
</protein>
<accession>A0A9D5JWH7</accession>
<reference evidence="2" key="1">
    <citation type="submission" date="2019-11" db="EMBL/GenBank/DDBJ databases">
        <title>Microbial mats filling the niche in hypersaline microbial mats.</title>
        <authorList>
            <person name="Wong H.L."/>
            <person name="Macleod F.I."/>
            <person name="White R.A. III"/>
            <person name="Burns B.P."/>
        </authorList>
    </citation>
    <scope>NUCLEOTIDE SEQUENCE</scope>
    <source>
        <strain evidence="2">Rbin_158</strain>
    </source>
</reference>